<reference evidence="4" key="3">
    <citation type="submission" date="2025-04" db="UniProtKB">
        <authorList>
            <consortium name="RefSeq"/>
        </authorList>
    </citation>
    <scope>IDENTIFICATION</scope>
    <source>
        <strain evidence="4">CBS 304.34</strain>
    </source>
</reference>
<feature type="region of interest" description="Disordered" evidence="1">
    <location>
        <begin position="1"/>
        <end position="70"/>
    </location>
</feature>
<gene>
    <name evidence="2 4" type="ORF">BDZ99DRAFT_460206</name>
</gene>
<dbReference type="EMBL" id="MU003696">
    <property type="protein sequence ID" value="KAF2812846.1"/>
    <property type="molecule type" value="Genomic_DNA"/>
</dbReference>
<dbReference type="GeneID" id="54460227"/>
<evidence type="ECO:0000313" key="3">
    <source>
        <dbReference type="Proteomes" id="UP000504636"/>
    </source>
</evidence>
<evidence type="ECO:0000256" key="1">
    <source>
        <dbReference type="SAM" id="MobiDB-lite"/>
    </source>
</evidence>
<feature type="compositionally biased region" description="Polar residues" evidence="1">
    <location>
        <begin position="55"/>
        <end position="70"/>
    </location>
</feature>
<reference evidence="2 4" key="1">
    <citation type="journal article" date="2020" name="Stud. Mycol.">
        <title>101 Dothideomycetes genomes: a test case for predicting lifestyles and emergence of pathogens.</title>
        <authorList>
            <person name="Haridas S."/>
            <person name="Albert R."/>
            <person name="Binder M."/>
            <person name="Bloem J."/>
            <person name="Labutti K."/>
            <person name="Salamov A."/>
            <person name="Andreopoulos B."/>
            <person name="Baker S."/>
            <person name="Barry K."/>
            <person name="Bills G."/>
            <person name="Bluhm B."/>
            <person name="Cannon C."/>
            <person name="Castanera R."/>
            <person name="Culley D."/>
            <person name="Daum C."/>
            <person name="Ezra D."/>
            <person name="Gonzalez J."/>
            <person name="Henrissat B."/>
            <person name="Kuo A."/>
            <person name="Liang C."/>
            <person name="Lipzen A."/>
            <person name="Lutzoni F."/>
            <person name="Magnuson J."/>
            <person name="Mondo S."/>
            <person name="Nolan M."/>
            <person name="Ohm R."/>
            <person name="Pangilinan J."/>
            <person name="Park H.-J."/>
            <person name="Ramirez L."/>
            <person name="Alfaro M."/>
            <person name="Sun H."/>
            <person name="Tritt A."/>
            <person name="Yoshinaga Y."/>
            <person name="Zwiers L.-H."/>
            <person name="Turgeon B."/>
            <person name="Goodwin S."/>
            <person name="Spatafora J."/>
            <person name="Crous P."/>
            <person name="Grigoriev I."/>
        </authorList>
    </citation>
    <scope>NUCLEOTIDE SEQUENCE</scope>
    <source>
        <strain evidence="2 4">CBS 304.34</strain>
    </source>
</reference>
<feature type="region of interest" description="Disordered" evidence="1">
    <location>
        <begin position="220"/>
        <end position="239"/>
    </location>
</feature>
<accession>A0A6A6YV69</accession>
<feature type="compositionally biased region" description="Polar residues" evidence="1">
    <location>
        <begin position="1"/>
        <end position="20"/>
    </location>
</feature>
<feature type="region of interest" description="Disordered" evidence="1">
    <location>
        <begin position="86"/>
        <end position="203"/>
    </location>
</feature>
<dbReference type="AlphaFoldDB" id="A0A6A6YV69"/>
<organism evidence="2">
    <name type="scientific">Mytilinidion resinicola</name>
    <dbReference type="NCBI Taxonomy" id="574789"/>
    <lineage>
        <taxon>Eukaryota</taxon>
        <taxon>Fungi</taxon>
        <taxon>Dikarya</taxon>
        <taxon>Ascomycota</taxon>
        <taxon>Pezizomycotina</taxon>
        <taxon>Dothideomycetes</taxon>
        <taxon>Pleosporomycetidae</taxon>
        <taxon>Mytilinidiales</taxon>
        <taxon>Mytilinidiaceae</taxon>
        <taxon>Mytilinidion</taxon>
    </lineage>
</organism>
<keyword evidence="3" id="KW-1185">Reference proteome</keyword>
<feature type="compositionally biased region" description="Polar residues" evidence="1">
    <location>
        <begin position="183"/>
        <end position="199"/>
    </location>
</feature>
<dbReference type="OrthoDB" id="3556832at2759"/>
<evidence type="ECO:0000313" key="4">
    <source>
        <dbReference type="RefSeq" id="XP_033579810.1"/>
    </source>
</evidence>
<reference evidence="4" key="2">
    <citation type="submission" date="2020-04" db="EMBL/GenBank/DDBJ databases">
        <authorList>
            <consortium name="NCBI Genome Project"/>
        </authorList>
    </citation>
    <scope>NUCLEOTIDE SEQUENCE</scope>
    <source>
        <strain evidence="4">CBS 304.34</strain>
    </source>
</reference>
<feature type="compositionally biased region" description="Low complexity" evidence="1">
    <location>
        <begin position="39"/>
        <end position="54"/>
    </location>
</feature>
<dbReference type="Proteomes" id="UP000504636">
    <property type="component" value="Unplaced"/>
</dbReference>
<name>A0A6A6YV69_9PEZI</name>
<evidence type="ECO:0000313" key="2">
    <source>
        <dbReference type="EMBL" id="KAF2812846.1"/>
    </source>
</evidence>
<sequence>MRTSLQQTDQGRGTSLQQPGLSIGMRVLQPPTQTVGNPLQQSNQRQNISSRQLSGSTNITAQSNVPNLDHGNVQTEARASAVRRMRNPNPQDTIQVRPRISSAPNPTAYGPTLLPSPLINTPTSVPSRLVPKARESLGSDDSTLSSGPSHVSTPVDMQFSPTAHVNGKEKEKSGTHLPRLQTHPHSPLSSAPSNPTTPQDMGFTIPAQAEGMEKEIGEATEISKPPPPPQTQVSTRRTSVQSITDYAPFDPALLSQDCVITYAKAGPWNVAPTAGEAVRQVRGAKGGVFREEEIVFGVRFLVG</sequence>
<proteinExistence type="predicted"/>
<protein>
    <submittedName>
        <fullName evidence="2 4">Uncharacterized protein</fullName>
    </submittedName>
</protein>
<feature type="compositionally biased region" description="Low complexity" evidence="1">
    <location>
        <begin position="139"/>
        <end position="149"/>
    </location>
</feature>
<dbReference type="RefSeq" id="XP_033579810.1">
    <property type="nucleotide sequence ID" value="XM_033719334.1"/>
</dbReference>